<dbReference type="AlphaFoldDB" id="A0A5D8QHZ3"/>
<protein>
    <submittedName>
        <fullName evidence="2">Uncharacterized protein</fullName>
    </submittedName>
</protein>
<name>A0A5D8QHZ3_9THEO</name>
<evidence type="ECO:0000313" key="2">
    <source>
        <dbReference type="EMBL" id="TZE83183.1"/>
    </source>
</evidence>
<organism evidence="2 3">
    <name type="scientific">Calorimonas adulescens</name>
    <dbReference type="NCBI Taxonomy" id="2606906"/>
    <lineage>
        <taxon>Bacteria</taxon>
        <taxon>Bacillati</taxon>
        <taxon>Bacillota</taxon>
        <taxon>Clostridia</taxon>
        <taxon>Thermoanaerobacterales</taxon>
        <taxon>Thermoanaerobacteraceae</taxon>
        <taxon>Calorimonas</taxon>
    </lineage>
</organism>
<dbReference type="RefSeq" id="WP_149544373.1">
    <property type="nucleotide sequence ID" value="NZ_VTPS01000002.1"/>
</dbReference>
<dbReference type="EMBL" id="VTPS01000002">
    <property type="protein sequence ID" value="TZE83183.1"/>
    <property type="molecule type" value="Genomic_DNA"/>
</dbReference>
<comment type="caution">
    <text evidence="2">The sequence shown here is derived from an EMBL/GenBank/DDBJ whole genome shotgun (WGS) entry which is preliminary data.</text>
</comment>
<accession>A0A5D8QHZ3</accession>
<keyword evidence="3" id="KW-1185">Reference proteome</keyword>
<dbReference type="Proteomes" id="UP000322976">
    <property type="component" value="Unassembled WGS sequence"/>
</dbReference>
<feature type="region of interest" description="Disordered" evidence="1">
    <location>
        <begin position="57"/>
        <end position="81"/>
    </location>
</feature>
<gene>
    <name evidence="2" type="ORF">FWJ32_02370</name>
</gene>
<evidence type="ECO:0000313" key="3">
    <source>
        <dbReference type="Proteomes" id="UP000322976"/>
    </source>
</evidence>
<evidence type="ECO:0000256" key="1">
    <source>
        <dbReference type="SAM" id="MobiDB-lite"/>
    </source>
</evidence>
<reference evidence="2 3" key="1">
    <citation type="submission" date="2019-08" db="EMBL/GenBank/DDBJ databases">
        <title>Calorimonas adulescens gen. nov., sp. nov., an anaerobic thermophilic bacterium from Sakhalin hot spring.</title>
        <authorList>
            <person name="Khomyakova M.A."/>
            <person name="Merkel A.Y."/>
            <person name="Novikov A."/>
            <person name="Bonch-Osmolovskaya E.A."/>
            <person name="Slobodkin A.I."/>
        </authorList>
    </citation>
    <scope>NUCLEOTIDE SEQUENCE [LARGE SCALE GENOMIC DNA]</scope>
    <source>
        <strain evidence="2 3">A05MB</strain>
    </source>
</reference>
<sequence length="215" mass="24672">MVTERYSAPALVLITCVSIIFMLDMRIGDTSTSVHLTERREDPCVVVQDNVKLIDTAGSDESDKEELQKDEDSLCNSSMEDIPPQRVRDSDIVSGIREQFPLTEIPWPKWEEVQKRVEGNNIDGKNTQDMDINFIELNEMIKSIPAQEKYESMMILTKLKKEDIAFILKTYEDGVTKDEEKAVREVLRNALSSEDYEKIMKIAEESYVKQKTGVK</sequence>
<proteinExistence type="predicted"/>